<evidence type="ECO:0000313" key="16">
    <source>
        <dbReference type="Proteomes" id="UP000177159"/>
    </source>
</evidence>
<dbReference type="SUPFAM" id="SSF54826">
    <property type="entry name" value="Enolase N-terminal domain-like"/>
    <property type="match status" value="1"/>
</dbReference>
<dbReference type="FunFam" id="3.30.390.10:FF:000001">
    <property type="entry name" value="Enolase"/>
    <property type="match status" value="1"/>
</dbReference>
<feature type="active site" description="Proton acceptor" evidence="9 10">
    <location>
        <position position="339"/>
    </location>
</feature>
<comment type="pathway">
    <text evidence="1 9">Carbohydrate degradation; glycolysis; pyruvate from D-glyceraldehyde 3-phosphate: step 4/5.</text>
</comment>
<dbReference type="SMART" id="SM01192">
    <property type="entry name" value="Enolase_C"/>
    <property type="match status" value="1"/>
</dbReference>
<dbReference type="UniPathway" id="UPA00109">
    <property type="reaction ID" value="UER00187"/>
</dbReference>
<proteinExistence type="inferred from homology"/>
<dbReference type="InterPro" id="IPR020809">
    <property type="entry name" value="Enolase_CS"/>
</dbReference>
<protein>
    <recommendedName>
        <fullName evidence="4 9">Enolase</fullName>
        <ecNumber evidence="3 9">4.2.1.11</ecNumber>
    </recommendedName>
    <alternativeName>
        <fullName evidence="9">2-phospho-D-glycerate hydro-lyase</fullName>
    </alternativeName>
    <alternativeName>
        <fullName evidence="9">2-phosphoglycerate dehydratase</fullName>
    </alternativeName>
</protein>
<dbReference type="NCBIfam" id="TIGR01060">
    <property type="entry name" value="eno"/>
    <property type="match status" value="1"/>
</dbReference>
<evidence type="ECO:0000256" key="6">
    <source>
        <dbReference type="ARBA" id="ARBA00022842"/>
    </source>
</evidence>
<evidence type="ECO:0000256" key="2">
    <source>
        <dbReference type="ARBA" id="ARBA00009604"/>
    </source>
</evidence>
<feature type="binding site" evidence="9">
    <location>
        <position position="368"/>
    </location>
    <ligand>
        <name>(2R)-2-phosphoglycerate</name>
        <dbReference type="ChEBI" id="CHEBI:58289"/>
    </ligand>
</feature>
<feature type="active site" description="Proton donor" evidence="9 10">
    <location>
        <position position="207"/>
    </location>
</feature>
<dbReference type="Pfam" id="PF00113">
    <property type="entry name" value="Enolase_C"/>
    <property type="match status" value="1"/>
</dbReference>
<dbReference type="InterPro" id="IPR029017">
    <property type="entry name" value="Enolase-like_N"/>
</dbReference>
<feature type="binding site" evidence="11">
    <location>
        <position position="287"/>
    </location>
    <ligand>
        <name>substrate</name>
    </ligand>
</feature>
<feature type="binding site" evidence="9">
    <location>
        <position position="369"/>
    </location>
    <ligand>
        <name>(2R)-2-phosphoglycerate</name>
        <dbReference type="ChEBI" id="CHEBI:58289"/>
    </ligand>
</feature>
<feature type="binding site" evidence="9 12">
    <location>
        <position position="287"/>
    </location>
    <ligand>
        <name>Mg(2+)</name>
        <dbReference type="ChEBI" id="CHEBI:18420"/>
    </ligand>
</feature>
<dbReference type="SFLD" id="SFLDF00002">
    <property type="entry name" value="enolase"/>
    <property type="match status" value="1"/>
</dbReference>
<feature type="binding site" evidence="11">
    <location>
        <position position="314"/>
    </location>
    <ligand>
        <name>substrate</name>
    </ligand>
</feature>
<dbReference type="PRINTS" id="PR00148">
    <property type="entry name" value="ENOLASE"/>
</dbReference>
<dbReference type="InterPro" id="IPR000941">
    <property type="entry name" value="Enolase"/>
</dbReference>
<evidence type="ECO:0000256" key="1">
    <source>
        <dbReference type="ARBA" id="ARBA00005031"/>
    </source>
</evidence>
<keyword evidence="5 9" id="KW-0964">Secreted</keyword>
<reference evidence="15 16" key="1">
    <citation type="journal article" date="2016" name="Nat. Commun.">
        <title>Thousands of microbial genomes shed light on interconnected biogeochemical processes in an aquifer system.</title>
        <authorList>
            <person name="Anantharaman K."/>
            <person name="Brown C.T."/>
            <person name="Hug L.A."/>
            <person name="Sharon I."/>
            <person name="Castelle C.J."/>
            <person name="Probst A.J."/>
            <person name="Thomas B.C."/>
            <person name="Singh A."/>
            <person name="Wilkins M.J."/>
            <person name="Karaoz U."/>
            <person name="Brodie E.L."/>
            <person name="Williams K.H."/>
            <person name="Hubbard S.S."/>
            <person name="Banfield J.F."/>
        </authorList>
    </citation>
    <scope>NUCLEOTIDE SEQUENCE [LARGE SCALE GENOMIC DNA]</scope>
</reference>
<dbReference type="CDD" id="cd03313">
    <property type="entry name" value="enolase"/>
    <property type="match status" value="1"/>
</dbReference>
<keyword evidence="15" id="KW-0670">Pyruvate</keyword>
<keyword evidence="6 9" id="KW-0460">Magnesium</keyword>
<comment type="subcellular location">
    <subcellularLocation>
        <location evidence="9">Cytoplasm</location>
    </subcellularLocation>
    <subcellularLocation>
        <location evidence="9">Secreted</location>
    </subcellularLocation>
    <subcellularLocation>
        <location evidence="9">Cell surface</location>
    </subcellularLocation>
    <text evidence="9">Fractions of enolase are present in both the cytoplasm and on the cell surface.</text>
</comment>
<keyword evidence="9 12" id="KW-0479">Metal-binding</keyword>
<dbReference type="GO" id="GO:0006096">
    <property type="term" value="P:glycolytic process"/>
    <property type="evidence" value="ECO:0007669"/>
    <property type="project" value="UniProtKB-UniRule"/>
</dbReference>
<evidence type="ECO:0000256" key="5">
    <source>
        <dbReference type="ARBA" id="ARBA00022525"/>
    </source>
</evidence>
<comment type="caution">
    <text evidence="15">The sequence shown here is derived from an EMBL/GenBank/DDBJ whole genome shotgun (WGS) entry which is preliminary data.</text>
</comment>
<dbReference type="EC" id="4.2.1.11" evidence="3 9"/>
<dbReference type="GO" id="GO:0000015">
    <property type="term" value="C:phosphopyruvate hydratase complex"/>
    <property type="evidence" value="ECO:0007669"/>
    <property type="project" value="InterPro"/>
</dbReference>
<feature type="binding site" evidence="9">
    <location>
        <position position="339"/>
    </location>
    <ligand>
        <name>(2R)-2-phosphoglycerate</name>
        <dbReference type="ChEBI" id="CHEBI:58289"/>
    </ligand>
</feature>
<keyword evidence="9" id="KW-0963">Cytoplasm</keyword>
<dbReference type="GO" id="GO:0000287">
    <property type="term" value="F:magnesium ion binding"/>
    <property type="evidence" value="ECO:0007669"/>
    <property type="project" value="UniProtKB-UniRule"/>
</dbReference>
<dbReference type="PIRSF" id="PIRSF001400">
    <property type="entry name" value="Enolase"/>
    <property type="match status" value="1"/>
</dbReference>
<organism evidence="15 16">
    <name type="scientific">Candidatus Roizmanbacteria bacterium RIFCSPHIGHO2_02_FULL_37_24</name>
    <dbReference type="NCBI Taxonomy" id="1802037"/>
    <lineage>
        <taxon>Bacteria</taxon>
        <taxon>Candidatus Roizmaniibacteriota</taxon>
    </lineage>
</organism>
<evidence type="ECO:0000256" key="4">
    <source>
        <dbReference type="ARBA" id="ARBA00017068"/>
    </source>
</evidence>
<dbReference type="PROSITE" id="PS00164">
    <property type="entry name" value="ENOLASE"/>
    <property type="match status" value="1"/>
</dbReference>
<feature type="domain" description="Enolase C-terminal TIM barrel" evidence="13">
    <location>
        <begin position="142"/>
        <end position="414"/>
    </location>
</feature>
<dbReference type="EMBL" id="MFZM01000003">
    <property type="protein sequence ID" value="OGK24751.1"/>
    <property type="molecule type" value="Genomic_DNA"/>
</dbReference>
<dbReference type="AlphaFoldDB" id="A0A1F7H0N8"/>
<evidence type="ECO:0000256" key="3">
    <source>
        <dbReference type="ARBA" id="ARBA00012058"/>
    </source>
</evidence>
<dbReference type="SUPFAM" id="SSF51604">
    <property type="entry name" value="Enolase C-terminal domain-like"/>
    <property type="match status" value="1"/>
</dbReference>
<dbReference type="InterPro" id="IPR020811">
    <property type="entry name" value="Enolase_N"/>
</dbReference>
<dbReference type="InterPro" id="IPR036849">
    <property type="entry name" value="Enolase-like_C_sf"/>
</dbReference>
<evidence type="ECO:0000259" key="13">
    <source>
        <dbReference type="SMART" id="SM01192"/>
    </source>
</evidence>
<dbReference type="SFLD" id="SFLDG00178">
    <property type="entry name" value="enolase"/>
    <property type="match status" value="1"/>
</dbReference>
<dbReference type="GO" id="GO:0009986">
    <property type="term" value="C:cell surface"/>
    <property type="evidence" value="ECO:0007669"/>
    <property type="project" value="UniProtKB-SubCell"/>
</dbReference>
<name>A0A1F7H0N8_9BACT</name>
<feature type="binding site" evidence="9">
    <location>
        <position position="166"/>
    </location>
    <ligand>
        <name>(2R)-2-phosphoglycerate</name>
        <dbReference type="ChEBI" id="CHEBI:58289"/>
    </ligand>
</feature>
<feature type="domain" description="Enolase N-terminal" evidence="14">
    <location>
        <begin position="3"/>
        <end position="133"/>
    </location>
</feature>
<feature type="binding site" evidence="9 12">
    <location>
        <position position="314"/>
    </location>
    <ligand>
        <name>Mg(2+)</name>
        <dbReference type="ChEBI" id="CHEBI:18420"/>
    </ligand>
</feature>
<dbReference type="SFLD" id="SFLDS00001">
    <property type="entry name" value="Enolase"/>
    <property type="match status" value="1"/>
</dbReference>
<dbReference type="GO" id="GO:0005576">
    <property type="term" value="C:extracellular region"/>
    <property type="evidence" value="ECO:0007669"/>
    <property type="project" value="UniProtKB-SubCell"/>
</dbReference>
<evidence type="ECO:0000313" key="15">
    <source>
        <dbReference type="EMBL" id="OGK24751.1"/>
    </source>
</evidence>
<feature type="binding site" evidence="11">
    <location>
        <begin position="366"/>
        <end position="369"/>
    </location>
    <ligand>
        <name>substrate</name>
    </ligand>
</feature>
<feature type="binding site" evidence="9 12">
    <location>
        <position position="244"/>
    </location>
    <ligand>
        <name>Mg(2+)</name>
        <dbReference type="ChEBI" id="CHEBI:18420"/>
    </ligand>
</feature>
<dbReference type="Pfam" id="PF03952">
    <property type="entry name" value="Enolase_N"/>
    <property type="match status" value="1"/>
</dbReference>
<comment type="function">
    <text evidence="9">Catalyzes the reversible conversion of 2-phosphoglycerate (2-PG) into phosphoenolpyruvate (PEP). It is essential for the degradation of carbohydrates via glycolysis.</text>
</comment>
<comment type="cofactor">
    <cofactor evidence="12">
        <name>Mg(2+)</name>
        <dbReference type="ChEBI" id="CHEBI:18420"/>
    </cofactor>
    <text evidence="12">Mg(2+) is required for catalysis and for stabilizing the dimer.</text>
</comment>
<comment type="cofactor">
    <cofactor evidence="9">
        <name>Mg(2+)</name>
        <dbReference type="ChEBI" id="CHEBI:18420"/>
    </cofactor>
    <text evidence="9">Binds a second Mg(2+) ion via substrate during catalysis.</text>
</comment>
<keyword evidence="8 9" id="KW-0456">Lyase</keyword>
<dbReference type="PANTHER" id="PTHR11902">
    <property type="entry name" value="ENOLASE"/>
    <property type="match status" value="1"/>
</dbReference>
<feature type="binding site" evidence="11">
    <location>
        <position position="390"/>
    </location>
    <ligand>
        <name>substrate</name>
    </ligand>
</feature>
<evidence type="ECO:0000256" key="10">
    <source>
        <dbReference type="PIRSR" id="PIRSR001400-1"/>
    </source>
</evidence>
<feature type="binding site" evidence="11">
    <location>
        <position position="158"/>
    </location>
    <ligand>
        <name>substrate</name>
    </ligand>
</feature>
<dbReference type="GO" id="GO:0004634">
    <property type="term" value="F:phosphopyruvate hydratase activity"/>
    <property type="evidence" value="ECO:0007669"/>
    <property type="project" value="UniProtKB-UniRule"/>
</dbReference>
<dbReference type="SMART" id="SM01193">
    <property type="entry name" value="Enolase_N"/>
    <property type="match status" value="1"/>
</dbReference>
<evidence type="ECO:0000256" key="7">
    <source>
        <dbReference type="ARBA" id="ARBA00023152"/>
    </source>
</evidence>
<evidence type="ECO:0000256" key="11">
    <source>
        <dbReference type="PIRSR" id="PIRSR001400-2"/>
    </source>
</evidence>
<gene>
    <name evidence="9" type="primary">eno</name>
    <name evidence="15" type="ORF">A3C24_01285</name>
</gene>
<evidence type="ECO:0000256" key="9">
    <source>
        <dbReference type="HAMAP-Rule" id="MF_00318"/>
    </source>
</evidence>
<dbReference type="PANTHER" id="PTHR11902:SF1">
    <property type="entry name" value="ENOLASE"/>
    <property type="match status" value="1"/>
</dbReference>
<feature type="binding site" evidence="11">
    <location>
        <position position="167"/>
    </location>
    <ligand>
        <name>substrate</name>
    </ligand>
</feature>
<evidence type="ECO:0000256" key="8">
    <source>
        <dbReference type="ARBA" id="ARBA00023239"/>
    </source>
</evidence>
<dbReference type="HAMAP" id="MF_00318">
    <property type="entry name" value="Enolase"/>
    <property type="match status" value="1"/>
</dbReference>
<comment type="similarity">
    <text evidence="2 9">Belongs to the enolase family.</text>
</comment>
<keyword evidence="7 9" id="KW-0324">Glycolysis</keyword>
<comment type="catalytic activity">
    <reaction evidence="9">
        <text>(2R)-2-phosphoglycerate = phosphoenolpyruvate + H2O</text>
        <dbReference type="Rhea" id="RHEA:10164"/>
        <dbReference type="ChEBI" id="CHEBI:15377"/>
        <dbReference type="ChEBI" id="CHEBI:58289"/>
        <dbReference type="ChEBI" id="CHEBI:58702"/>
        <dbReference type="EC" id="4.2.1.11"/>
    </reaction>
</comment>
<dbReference type="Proteomes" id="UP000177159">
    <property type="component" value="Unassembled WGS sequence"/>
</dbReference>
<dbReference type="InterPro" id="IPR020810">
    <property type="entry name" value="Enolase_C"/>
</dbReference>
<sequence length="414" mass="45439">MHIANIRALEILDSRGNPTVMAHVQLSDGTIGHASVPSGASTGSHEALELRDNDEKRYLGKGVLKAVDNVNTKIADALKGVEIEDLLNIDKIMLNLDGTDNKSQLGANAILAVSLASARALAGSKKEPVWKTLHEYFFSEFETAFPRLMVNIINGGAHANWIFDIQEFMILPKTTSPSESVKLASEVFHHLGKLLKDKGFHTLVGDEGGYAPILSSNKEAFEYIHMAIKNAGYIAGQNVDLGIDAAASEFYKNGQYQMRVENKNLQMTELVTYYLDLAKKFGIVSIEDPFAEDDWEGFKLLTSKIDSGTVVIGDDLYVTNPQRIEKGISQKATNGVLIKVNQIGTLSETIEAIKKTRSAGWKIAISNRSGETNDHFIADLAVACGADFIKTGSMSRSERLSKYNRLIEIEQLEM</sequence>
<evidence type="ECO:0000259" key="14">
    <source>
        <dbReference type="SMART" id="SM01193"/>
    </source>
</evidence>
<dbReference type="Gene3D" id="3.20.20.120">
    <property type="entry name" value="Enolase-like C-terminal domain"/>
    <property type="match status" value="1"/>
</dbReference>
<accession>A0A1F7H0N8</accession>
<feature type="binding site" evidence="9">
    <location>
        <position position="390"/>
    </location>
    <ligand>
        <name>(2R)-2-phosphoglycerate</name>
        <dbReference type="ChEBI" id="CHEBI:58289"/>
    </ligand>
</feature>
<evidence type="ECO:0000256" key="12">
    <source>
        <dbReference type="PIRSR" id="PIRSR001400-3"/>
    </source>
</evidence>
<dbReference type="Gene3D" id="3.30.390.10">
    <property type="entry name" value="Enolase-like, N-terminal domain"/>
    <property type="match status" value="1"/>
</dbReference>